<evidence type="ECO:0000313" key="2">
    <source>
        <dbReference type="Proteomes" id="UP001519287"/>
    </source>
</evidence>
<accession>A0ABS4IPW7</accession>
<comment type="caution">
    <text evidence="1">The sequence shown here is derived from an EMBL/GenBank/DDBJ whole genome shotgun (WGS) entry which is preliminary data.</text>
</comment>
<evidence type="ECO:0000313" key="1">
    <source>
        <dbReference type="EMBL" id="MBP1989597.1"/>
    </source>
</evidence>
<sequence>MTIEIREVEELAPTMSKTTDVFEGDGHFV</sequence>
<dbReference type="Proteomes" id="UP001519287">
    <property type="component" value="Unassembled WGS sequence"/>
</dbReference>
<reference evidence="1 2" key="1">
    <citation type="submission" date="2021-03" db="EMBL/GenBank/DDBJ databases">
        <title>Genomic Encyclopedia of Type Strains, Phase IV (KMG-IV): sequencing the most valuable type-strain genomes for metagenomic binning, comparative biology and taxonomic classification.</title>
        <authorList>
            <person name="Goeker M."/>
        </authorList>
    </citation>
    <scope>NUCLEOTIDE SEQUENCE [LARGE SCALE GENOMIC DNA]</scope>
    <source>
        <strain evidence="1 2">DSM 26048</strain>
    </source>
</reference>
<gene>
    <name evidence="1" type="ORF">J2Z66_001195</name>
</gene>
<keyword evidence="2" id="KW-1185">Reference proteome</keyword>
<organism evidence="1 2">
    <name type="scientific">Paenibacillus eucommiae</name>
    <dbReference type="NCBI Taxonomy" id="1355755"/>
    <lineage>
        <taxon>Bacteria</taxon>
        <taxon>Bacillati</taxon>
        <taxon>Bacillota</taxon>
        <taxon>Bacilli</taxon>
        <taxon>Bacillales</taxon>
        <taxon>Paenibacillaceae</taxon>
        <taxon>Paenibacillus</taxon>
    </lineage>
</organism>
<name>A0ABS4IPW7_9BACL</name>
<dbReference type="EMBL" id="JAGGLB010000003">
    <property type="protein sequence ID" value="MBP1989597.1"/>
    <property type="molecule type" value="Genomic_DNA"/>
</dbReference>
<proteinExistence type="predicted"/>
<protein>
    <submittedName>
        <fullName evidence="1">Uncharacterized protein</fullName>
    </submittedName>
</protein>